<name>A0A1H9I0Z0_9GAMM</name>
<gene>
    <name evidence="3" type="ORF">SAMN05216522_105152</name>
</gene>
<dbReference type="EMBL" id="FOGC01000005">
    <property type="protein sequence ID" value="SEQ68115.1"/>
    <property type="molecule type" value="Genomic_DNA"/>
</dbReference>
<sequence>MSISFTHSRSIRDYSLSLYGWKMSKPEFYQDMSRDLSALNSGERAFLPILANCSALLFERMAGLNWVGFYLLSERDTLVLGPFQGKLACVRIPVGKGVCGTAVATGDVQRVADVHQFSGHIACDSASNSEIVLPLRCEGKIIGVLDIDSPHFSHFDHEDEAGLESVVNTLETLLSATEISLFLQQLKGNFDEA</sequence>
<dbReference type="InterPro" id="IPR051330">
    <property type="entry name" value="Phosphatase_reg/MetRdx"/>
</dbReference>
<accession>A0A1H9I0Z0</accession>
<organism evidence="3 4">
    <name type="scientific">Rosenbergiella nectarea</name>
    <dbReference type="NCBI Taxonomy" id="988801"/>
    <lineage>
        <taxon>Bacteria</taxon>
        <taxon>Pseudomonadati</taxon>
        <taxon>Pseudomonadota</taxon>
        <taxon>Gammaproteobacteria</taxon>
        <taxon>Enterobacterales</taxon>
        <taxon>Erwiniaceae</taxon>
        <taxon>Rosenbergiella</taxon>
    </lineage>
</organism>
<dbReference type="Proteomes" id="UP000242515">
    <property type="component" value="Unassembled WGS sequence"/>
</dbReference>
<dbReference type="PROSITE" id="PS01320">
    <property type="entry name" value="UPF0067"/>
    <property type="match status" value="1"/>
</dbReference>
<proteinExistence type="inferred from homology"/>
<evidence type="ECO:0000259" key="2">
    <source>
        <dbReference type="SMART" id="SM00065"/>
    </source>
</evidence>
<comment type="similarity">
    <text evidence="1">Belongs to the free Met sulfoxide reductase family.</text>
</comment>
<keyword evidence="4" id="KW-1185">Reference proteome</keyword>
<dbReference type="SMART" id="SM00065">
    <property type="entry name" value="GAF"/>
    <property type="match status" value="1"/>
</dbReference>
<dbReference type="InterPro" id="IPR000614">
    <property type="entry name" value="FRMsr_CS"/>
</dbReference>
<dbReference type="SUPFAM" id="SSF55781">
    <property type="entry name" value="GAF domain-like"/>
    <property type="match status" value="1"/>
</dbReference>
<dbReference type="PANTHER" id="PTHR21021:SF15">
    <property type="entry name" value="FREE METHIONINE-R-SULFOXIDE REDUCTASE"/>
    <property type="match status" value="1"/>
</dbReference>
<evidence type="ECO:0000256" key="1">
    <source>
        <dbReference type="ARBA" id="ARBA00038454"/>
    </source>
</evidence>
<dbReference type="FunFam" id="3.30.450.40:FF:000008">
    <property type="entry name" value="GAF domain-containing proteins"/>
    <property type="match status" value="1"/>
</dbReference>
<dbReference type="Gene3D" id="3.30.450.40">
    <property type="match status" value="1"/>
</dbReference>
<dbReference type="GO" id="GO:0005829">
    <property type="term" value="C:cytosol"/>
    <property type="evidence" value="ECO:0007669"/>
    <property type="project" value="TreeGrafter"/>
</dbReference>
<dbReference type="Pfam" id="PF01590">
    <property type="entry name" value="GAF"/>
    <property type="match status" value="1"/>
</dbReference>
<dbReference type="PANTHER" id="PTHR21021">
    <property type="entry name" value="GAF/PUTATIVE CYTOSKELETAL PROTEIN"/>
    <property type="match status" value="1"/>
</dbReference>
<evidence type="ECO:0000313" key="3">
    <source>
        <dbReference type="EMBL" id="SEQ68115.1"/>
    </source>
</evidence>
<dbReference type="STRING" id="988801.SAMN05216522_105152"/>
<feature type="domain" description="GAF" evidence="2">
    <location>
        <begin position="45"/>
        <end position="184"/>
    </location>
</feature>
<dbReference type="InterPro" id="IPR003018">
    <property type="entry name" value="GAF"/>
</dbReference>
<dbReference type="InterPro" id="IPR029016">
    <property type="entry name" value="GAF-like_dom_sf"/>
</dbReference>
<evidence type="ECO:0000313" key="4">
    <source>
        <dbReference type="Proteomes" id="UP000242515"/>
    </source>
</evidence>
<dbReference type="GO" id="GO:0033745">
    <property type="term" value="F:L-methionine-(R)-S-oxide reductase activity"/>
    <property type="evidence" value="ECO:0007669"/>
    <property type="project" value="TreeGrafter"/>
</dbReference>
<protein>
    <submittedName>
        <fullName evidence="3">GAF domain-containing protein</fullName>
    </submittedName>
</protein>
<dbReference type="AlphaFoldDB" id="A0A1H9I0Z0"/>
<reference evidence="4" key="1">
    <citation type="submission" date="2016-10" db="EMBL/GenBank/DDBJ databases">
        <authorList>
            <person name="Varghese N."/>
            <person name="Submissions S."/>
        </authorList>
    </citation>
    <scope>NUCLEOTIDE SEQUENCE [LARGE SCALE GENOMIC DNA]</scope>
    <source>
        <strain evidence="4">8N4</strain>
    </source>
</reference>